<organism evidence="1 2">
    <name type="scientific">Nitrospira defluvii</name>
    <dbReference type="NCBI Taxonomy" id="330214"/>
    <lineage>
        <taxon>Bacteria</taxon>
        <taxon>Pseudomonadati</taxon>
        <taxon>Nitrospirota</taxon>
        <taxon>Nitrospiria</taxon>
        <taxon>Nitrospirales</taxon>
        <taxon>Nitrospiraceae</taxon>
        <taxon>Nitrospira</taxon>
    </lineage>
</organism>
<dbReference type="Proteomes" id="UP000675880">
    <property type="component" value="Unassembled WGS sequence"/>
</dbReference>
<evidence type="ECO:0000313" key="2">
    <source>
        <dbReference type="Proteomes" id="UP000675880"/>
    </source>
</evidence>
<sequence>MNWTYRNVGEIWPNASKLFQIPPAPSGHEYLKDFLVTVQSSEVQAYECLRLARWGEATGLRVTCPRCGKVAWNKSSDRAKHRWRCVTKSMYEKHQETKGYKTGGHSRNGCGCTFYDTKGTPFERLRISLGLVFLSLYLPGKEVDALLRSLGDEVTATALTKVLRKLQQEQHGDLRHRMRCLARYFCGRLLWGPHNALLSRSGGQLLRKKLYRSMITHRLEQAEKKDALSELPKHYKKIRSLLGQFERMQFAVLHDRPVDIPRGLEIYQSLMAEVIALVPRKAA</sequence>
<keyword evidence="2" id="KW-1185">Reference proteome</keyword>
<evidence type="ECO:0000313" key="1">
    <source>
        <dbReference type="EMBL" id="CAE6740797.1"/>
    </source>
</evidence>
<comment type="caution">
    <text evidence="1">The sequence shown here is derived from an EMBL/GenBank/DDBJ whole genome shotgun (WGS) entry which is preliminary data.</text>
</comment>
<proteinExistence type="predicted"/>
<reference evidence="1 2" key="1">
    <citation type="submission" date="2021-02" db="EMBL/GenBank/DDBJ databases">
        <authorList>
            <person name="Han P."/>
        </authorList>
    </citation>
    <scope>NUCLEOTIDE SEQUENCE [LARGE SCALE GENOMIC DNA]</scope>
    <source>
        <strain evidence="1">Candidatus Nitrospira sp. ZN2</strain>
    </source>
</reference>
<evidence type="ECO:0008006" key="3">
    <source>
        <dbReference type="Google" id="ProtNLM"/>
    </source>
</evidence>
<name>A0ABM8R9K3_9BACT</name>
<gene>
    <name evidence="1" type="ORF">NSPZN2_130082</name>
</gene>
<dbReference type="RefSeq" id="WP_213042018.1">
    <property type="nucleotide sequence ID" value="NZ_CAJNBJ010000005.1"/>
</dbReference>
<protein>
    <recommendedName>
        <fullName evidence="3">Transposase zinc-ribbon domain-containing protein</fullName>
    </recommendedName>
</protein>
<dbReference type="EMBL" id="CAJNBJ010000005">
    <property type="protein sequence ID" value="CAE6740797.1"/>
    <property type="molecule type" value="Genomic_DNA"/>
</dbReference>
<accession>A0ABM8R9K3</accession>